<protein>
    <submittedName>
        <fullName evidence="6">ABC transporter substrate-binding protein</fullName>
    </submittedName>
</protein>
<dbReference type="InterPro" id="IPR036442">
    <property type="entry name" value="ProQ/FinO_sf"/>
</dbReference>
<proteinExistence type="predicted"/>
<dbReference type="Pfam" id="PF04352">
    <property type="entry name" value="ProQ"/>
    <property type="match status" value="1"/>
</dbReference>
<keyword evidence="2" id="KW-0694">RNA-binding</keyword>
<reference evidence="6 7" key="1">
    <citation type="submission" date="2019-09" db="EMBL/GenBank/DDBJ databases">
        <title>The Halomonas whole genome shotgun (WGS).</title>
        <authorList>
            <person name="Xie Z."/>
        </authorList>
    </citation>
    <scope>NUCLEOTIDE SEQUENCE [LARGE SCALE GENOMIC DNA]</scope>
    <source>
        <strain evidence="6 7">NBT06E8</strain>
    </source>
</reference>
<dbReference type="PANTHER" id="PTHR38106:SF1">
    <property type="entry name" value="RNA CHAPERONE PROQ"/>
    <property type="match status" value="1"/>
</dbReference>
<keyword evidence="1" id="KW-0963">Cytoplasm</keyword>
<organism evidence="6 7">
    <name type="scientific">Vreelandella piezotolerans</name>
    <dbReference type="NCBI Taxonomy" id="2609667"/>
    <lineage>
        <taxon>Bacteria</taxon>
        <taxon>Pseudomonadati</taxon>
        <taxon>Pseudomonadota</taxon>
        <taxon>Gammaproteobacteria</taxon>
        <taxon>Oceanospirillales</taxon>
        <taxon>Halomonadaceae</taxon>
        <taxon>Vreelandella</taxon>
    </lineage>
</organism>
<feature type="domain" description="ProQ/FinO" evidence="5">
    <location>
        <begin position="92"/>
        <end position="201"/>
    </location>
</feature>
<comment type="caution">
    <text evidence="6">The sequence shown here is derived from an EMBL/GenBank/DDBJ whole genome shotgun (WGS) entry which is preliminary data.</text>
</comment>
<gene>
    <name evidence="6" type="ORF">F1978_05710</name>
</gene>
<dbReference type="PANTHER" id="PTHR38106">
    <property type="entry name" value="RNA CHAPERONE PROQ"/>
    <property type="match status" value="1"/>
</dbReference>
<evidence type="ECO:0000313" key="7">
    <source>
        <dbReference type="Proteomes" id="UP000466130"/>
    </source>
</evidence>
<evidence type="ECO:0000256" key="3">
    <source>
        <dbReference type="ARBA" id="ARBA00023186"/>
    </source>
</evidence>
<feature type="compositionally biased region" description="Basic and acidic residues" evidence="4">
    <location>
        <begin position="218"/>
        <end position="254"/>
    </location>
</feature>
<evidence type="ECO:0000256" key="4">
    <source>
        <dbReference type="SAM" id="MobiDB-lite"/>
    </source>
</evidence>
<sequence length="254" mass="28305">MAASVLHLLETLETRLEQNKAELIALREENQQLKQQLAALSTRASGEPTASPAEHETDVAAGEEVPNEVPEHVPAAVREPATPDAPDAPEAVTQPSPQALLKQWYQRYPHAFFKGHTKPLKVGIHQDLAEREPWPSKLIRRALANYVNLPRYIKSMREGAERVDLDGQPAGKVDKEAAKHANERRQETPTKNRAERPAPPTKSRTNKTQPAASNSSSNDEKLPARTPVPEKTEQKKPLTMEEKLKGLQQKFEGR</sequence>
<evidence type="ECO:0000256" key="2">
    <source>
        <dbReference type="ARBA" id="ARBA00022884"/>
    </source>
</evidence>
<keyword evidence="7" id="KW-1185">Reference proteome</keyword>
<feature type="region of interest" description="Disordered" evidence="4">
    <location>
        <begin position="163"/>
        <end position="254"/>
    </location>
</feature>
<feature type="compositionally biased region" description="Polar residues" evidence="4">
    <location>
        <begin position="202"/>
        <end position="217"/>
    </location>
</feature>
<dbReference type="EMBL" id="VWRT01000004">
    <property type="protein sequence ID" value="KAE8438993.1"/>
    <property type="molecule type" value="Genomic_DNA"/>
</dbReference>
<dbReference type="RefSeq" id="WP_153842756.1">
    <property type="nucleotide sequence ID" value="NZ_CP048602.1"/>
</dbReference>
<evidence type="ECO:0000256" key="1">
    <source>
        <dbReference type="ARBA" id="ARBA00022490"/>
    </source>
</evidence>
<dbReference type="Proteomes" id="UP000466130">
    <property type="component" value="Unassembled WGS sequence"/>
</dbReference>
<keyword evidence="3" id="KW-0143">Chaperone</keyword>
<accession>A0ABQ6XAF4</accession>
<name>A0ABQ6XAF4_9GAMM</name>
<dbReference type="Gene3D" id="1.10.1710.10">
    <property type="entry name" value="ProQ/FinO domain"/>
    <property type="match status" value="1"/>
</dbReference>
<evidence type="ECO:0000259" key="5">
    <source>
        <dbReference type="SMART" id="SM00945"/>
    </source>
</evidence>
<feature type="compositionally biased region" description="Basic and acidic residues" evidence="4">
    <location>
        <begin position="172"/>
        <end position="196"/>
    </location>
</feature>
<evidence type="ECO:0000313" key="6">
    <source>
        <dbReference type="EMBL" id="KAE8438993.1"/>
    </source>
</evidence>
<dbReference type="SUPFAM" id="SSF48657">
    <property type="entry name" value="FinO-like"/>
    <property type="match status" value="1"/>
</dbReference>
<dbReference type="InterPro" id="IPR023529">
    <property type="entry name" value="ProQ"/>
</dbReference>
<dbReference type="InterPro" id="IPR016103">
    <property type="entry name" value="ProQ/FinO"/>
</dbReference>
<feature type="region of interest" description="Disordered" evidence="4">
    <location>
        <begin position="37"/>
        <end position="68"/>
    </location>
</feature>
<dbReference type="SMART" id="SM00945">
    <property type="entry name" value="ProQ"/>
    <property type="match status" value="1"/>
</dbReference>